<proteinExistence type="predicted"/>
<evidence type="ECO:0000313" key="2">
    <source>
        <dbReference type="Proteomes" id="UP000239706"/>
    </source>
</evidence>
<reference evidence="1 2" key="1">
    <citation type="submission" date="2018-03" db="EMBL/GenBank/DDBJ databases">
        <title>Genome sequence of Clostridium liquoris DSM 100320.</title>
        <authorList>
            <person name="Poehlein A."/>
            <person name="Daniel R."/>
        </authorList>
    </citation>
    <scope>NUCLEOTIDE SEQUENCE [LARGE SCALE GENOMIC DNA]</scope>
    <source>
        <strain evidence="1 2">DSM 100320</strain>
    </source>
</reference>
<organism evidence="1 2">
    <name type="scientific">Clostridium liquoris</name>
    <dbReference type="NCBI Taxonomy" id="1289519"/>
    <lineage>
        <taxon>Bacteria</taxon>
        <taxon>Bacillati</taxon>
        <taxon>Bacillota</taxon>
        <taxon>Clostridia</taxon>
        <taxon>Eubacteriales</taxon>
        <taxon>Clostridiaceae</taxon>
        <taxon>Clostridium</taxon>
    </lineage>
</organism>
<dbReference type="EMBL" id="PVXO01000009">
    <property type="protein sequence ID" value="PRR80107.1"/>
    <property type="molecule type" value="Genomic_DNA"/>
</dbReference>
<dbReference type="RefSeq" id="WP_106062673.1">
    <property type="nucleotide sequence ID" value="NZ_PVXO01000009.1"/>
</dbReference>
<dbReference type="AlphaFoldDB" id="A0A2T0B8G6"/>
<dbReference type="Proteomes" id="UP000239706">
    <property type="component" value="Unassembled WGS sequence"/>
</dbReference>
<accession>A0A2T0B8G6</accession>
<protein>
    <submittedName>
        <fullName evidence="1">Uncharacterized protein</fullName>
    </submittedName>
</protein>
<name>A0A2T0B8G6_9CLOT</name>
<evidence type="ECO:0000313" key="1">
    <source>
        <dbReference type="EMBL" id="PRR80107.1"/>
    </source>
</evidence>
<gene>
    <name evidence="1" type="ORF">CLLI_04910</name>
</gene>
<comment type="caution">
    <text evidence="1">The sequence shown here is derived from an EMBL/GenBank/DDBJ whole genome shotgun (WGS) entry which is preliminary data.</text>
</comment>
<sequence>MKRGNNKRFLKGFIFTLKGNEIQNVGITPDFNTKDVDSLAVAELLYSGTNKTDKRHMIKVIINNNEFLNLL</sequence>
<keyword evidence="2" id="KW-1185">Reference proteome</keyword>